<sequence>TSCFPPCSSSSSPCWASCAGDIDSNHGRDTSCCACAPSTLWHYWSSTRAPRPLSN</sequence>
<feature type="non-terminal residue" evidence="1">
    <location>
        <position position="1"/>
    </location>
</feature>
<name>A0A382Y0D0_9ZZZZ</name>
<evidence type="ECO:0000313" key="1">
    <source>
        <dbReference type="EMBL" id="SVD75988.1"/>
    </source>
</evidence>
<feature type="non-terminal residue" evidence="1">
    <location>
        <position position="55"/>
    </location>
</feature>
<reference evidence="1" key="1">
    <citation type="submission" date="2018-05" db="EMBL/GenBank/DDBJ databases">
        <authorList>
            <person name="Lanie J.A."/>
            <person name="Ng W.-L."/>
            <person name="Kazmierczak K.M."/>
            <person name="Andrzejewski T.M."/>
            <person name="Davidsen T.M."/>
            <person name="Wayne K.J."/>
            <person name="Tettelin H."/>
            <person name="Glass J.I."/>
            <person name="Rusch D."/>
            <person name="Podicherti R."/>
            <person name="Tsui H.-C.T."/>
            <person name="Winkler M.E."/>
        </authorList>
    </citation>
    <scope>NUCLEOTIDE SEQUENCE</scope>
</reference>
<protein>
    <submittedName>
        <fullName evidence="1">Uncharacterized protein</fullName>
    </submittedName>
</protein>
<dbReference type="AlphaFoldDB" id="A0A382Y0D0"/>
<proteinExistence type="predicted"/>
<dbReference type="EMBL" id="UINC01171426">
    <property type="protein sequence ID" value="SVD75988.1"/>
    <property type="molecule type" value="Genomic_DNA"/>
</dbReference>
<gene>
    <name evidence="1" type="ORF">METZ01_LOCUS428842</name>
</gene>
<organism evidence="1">
    <name type="scientific">marine metagenome</name>
    <dbReference type="NCBI Taxonomy" id="408172"/>
    <lineage>
        <taxon>unclassified sequences</taxon>
        <taxon>metagenomes</taxon>
        <taxon>ecological metagenomes</taxon>
    </lineage>
</organism>
<accession>A0A382Y0D0</accession>